<comment type="caution">
    <text evidence="1">The sequence shown here is derived from an EMBL/GenBank/DDBJ whole genome shotgun (WGS) entry which is preliminary data.</text>
</comment>
<organism evidence="1 2">
    <name type="scientific">Zosterops borbonicus</name>
    <dbReference type="NCBI Taxonomy" id="364589"/>
    <lineage>
        <taxon>Eukaryota</taxon>
        <taxon>Metazoa</taxon>
        <taxon>Chordata</taxon>
        <taxon>Craniata</taxon>
        <taxon>Vertebrata</taxon>
        <taxon>Euteleostomi</taxon>
        <taxon>Archelosauria</taxon>
        <taxon>Archosauria</taxon>
        <taxon>Dinosauria</taxon>
        <taxon>Saurischia</taxon>
        <taxon>Theropoda</taxon>
        <taxon>Coelurosauria</taxon>
        <taxon>Aves</taxon>
        <taxon>Neognathae</taxon>
        <taxon>Neoaves</taxon>
        <taxon>Telluraves</taxon>
        <taxon>Australaves</taxon>
        <taxon>Passeriformes</taxon>
        <taxon>Sylvioidea</taxon>
        <taxon>Zosteropidae</taxon>
        <taxon>Zosterops</taxon>
    </lineage>
</organism>
<dbReference type="OrthoDB" id="9950135at2759"/>
<evidence type="ECO:0000313" key="2">
    <source>
        <dbReference type="Proteomes" id="UP000796761"/>
    </source>
</evidence>
<dbReference type="AlphaFoldDB" id="A0A8K1FYV4"/>
<keyword evidence="2" id="KW-1185">Reference proteome</keyword>
<proteinExistence type="predicted"/>
<gene>
    <name evidence="1" type="ORF">HGM15179_018542</name>
</gene>
<evidence type="ECO:0000313" key="1">
    <source>
        <dbReference type="EMBL" id="TRZ08572.1"/>
    </source>
</evidence>
<reference evidence="1" key="1">
    <citation type="submission" date="2019-04" db="EMBL/GenBank/DDBJ databases">
        <title>Genome assembly of Zosterops borbonicus 15179.</title>
        <authorList>
            <person name="Leroy T."/>
            <person name="Anselmetti Y."/>
            <person name="Tilak M.-K."/>
            <person name="Nabholz B."/>
        </authorList>
    </citation>
    <scope>NUCLEOTIDE SEQUENCE</scope>
    <source>
        <strain evidence="1">HGM_15179</strain>
        <tissue evidence="1">Muscle</tissue>
    </source>
</reference>
<accession>A0A8K1FYV4</accession>
<name>A0A8K1FYV4_9PASS</name>
<sequence length="241" mass="26812">MVFQHLRQVAVLDVLFGRDGQHNNDPNKGYVGAEPVSIDGVTGGLQQLTLLESKVSLTGKEWQKHPNVTTPEALGILGIDFLQNSHFKHPKGLKWAFGIAAVEEEGNRQLNASPRLSENPSAVGPLNVEEQHVQIATSMVHHQQYRTNQDAMIPIHKMIRELESQRLVSKVHSPITHKKNYFHWSPEQTKTFVQIKQKITHVVALGSVRRGQKVKSVLYSAAGSNGLSCSLWQKVPGETRG</sequence>
<dbReference type="Proteomes" id="UP000796761">
    <property type="component" value="Unassembled WGS sequence"/>
</dbReference>
<protein>
    <submittedName>
        <fullName evidence="1">Uncharacterized protein</fullName>
    </submittedName>
</protein>
<dbReference type="EMBL" id="SWJQ01001311">
    <property type="protein sequence ID" value="TRZ08572.1"/>
    <property type="molecule type" value="Genomic_DNA"/>
</dbReference>